<evidence type="ECO:0000256" key="1">
    <source>
        <dbReference type="ARBA" id="ARBA00023002"/>
    </source>
</evidence>
<evidence type="ECO:0000259" key="6">
    <source>
        <dbReference type="Pfam" id="PF01625"/>
    </source>
</evidence>
<evidence type="ECO:0000313" key="7">
    <source>
        <dbReference type="EMBL" id="MBP0437547.1"/>
    </source>
</evidence>
<dbReference type="NCBIfam" id="TIGR00401">
    <property type="entry name" value="msrA"/>
    <property type="match status" value="1"/>
</dbReference>
<dbReference type="InterPro" id="IPR036509">
    <property type="entry name" value="Met_Sox_Rdtase_MsrA_sf"/>
</dbReference>
<dbReference type="Pfam" id="PF01625">
    <property type="entry name" value="PMSR"/>
    <property type="match status" value="1"/>
</dbReference>
<dbReference type="PANTHER" id="PTHR43774:SF1">
    <property type="entry name" value="PEPTIDE METHIONINE SULFOXIDE REDUCTASE MSRA 2"/>
    <property type="match status" value="1"/>
</dbReference>
<reference evidence="7" key="1">
    <citation type="submission" date="2021-03" db="EMBL/GenBank/DDBJ databases">
        <title>Genome sequencing and assembly of Tianweitania sediminis.</title>
        <authorList>
            <person name="Chhetri G."/>
        </authorList>
    </citation>
    <scope>NUCLEOTIDE SEQUENCE</scope>
    <source>
        <strain evidence="7">Z8</strain>
    </source>
</reference>
<dbReference type="RefSeq" id="WP_209333546.1">
    <property type="nucleotide sequence ID" value="NZ_JAGIYY010000001.1"/>
</dbReference>
<protein>
    <recommendedName>
        <fullName evidence="4">Peptide methionine sulfoxide reductase MsrA</fullName>
        <shortName evidence="4">Protein-methionine-S-oxide reductase</shortName>
        <ecNumber evidence="4">1.8.4.11</ecNumber>
    </recommendedName>
    <alternativeName>
        <fullName evidence="4">Peptide-methionine (S)-S-oxide reductase</fullName>
        <shortName evidence="4">Peptide Met(O) reductase</shortName>
    </alternativeName>
</protein>
<dbReference type="SUPFAM" id="SSF55068">
    <property type="entry name" value="Peptide methionine sulfoxide reductase"/>
    <property type="match status" value="1"/>
</dbReference>
<keyword evidence="5" id="KW-0732">Signal</keyword>
<feature type="domain" description="Peptide methionine sulphoxide reductase MsrA" evidence="6">
    <location>
        <begin position="30"/>
        <end position="174"/>
    </location>
</feature>
<feature type="signal peptide" evidence="5">
    <location>
        <begin position="1"/>
        <end position="25"/>
    </location>
</feature>
<evidence type="ECO:0000256" key="3">
    <source>
        <dbReference type="ARBA" id="ARBA00048782"/>
    </source>
</evidence>
<dbReference type="EMBL" id="JAGIYY010000001">
    <property type="protein sequence ID" value="MBP0437547.1"/>
    <property type="molecule type" value="Genomic_DNA"/>
</dbReference>
<dbReference type="EC" id="1.8.4.11" evidence="4"/>
<name>A0A8J7R4V4_9HYPH</name>
<dbReference type="HAMAP" id="MF_01401">
    <property type="entry name" value="MsrA"/>
    <property type="match status" value="1"/>
</dbReference>
<proteinExistence type="inferred from homology"/>
<dbReference type="PANTHER" id="PTHR43774">
    <property type="entry name" value="PEPTIDE METHIONINE SULFOXIDE REDUCTASE"/>
    <property type="match status" value="1"/>
</dbReference>
<feature type="chain" id="PRO_5035299646" description="Peptide methionine sulfoxide reductase MsrA" evidence="5">
    <location>
        <begin position="26"/>
        <end position="201"/>
    </location>
</feature>
<keyword evidence="1 4" id="KW-0560">Oxidoreductase</keyword>
<feature type="active site" evidence="4">
    <location>
        <position position="36"/>
    </location>
</feature>
<comment type="catalytic activity">
    <reaction evidence="2 4">
        <text>L-methionyl-[protein] + [thioredoxin]-disulfide + H2O = L-methionyl-(S)-S-oxide-[protein] + [thioredoxin]-dithiol</text>
        <dbReference type="Rhea" id="RHEA:14217"/>
        <dbReference type="Rhea" id="RHEA-COMP:10698"/>
        <dbReference type="Rhea" id="RHEA-COMP:10700"/>
        <dbReference type="Rhea" id="RHEA-COMP:12313"/>
        <dbReference type="Rhea" id="RHEA-COMP:12315"/>
        <dbReference type="ChEBI" id="CHEBI:15377"/>
        <dbReference type="ChEBI" id="CHEBI:16044"/>
        <dbReference type="ChEBI" id="CHEBI:29950"/>
        <dbReference type="ChEBI" id="CHEBI:44120"/>
        <dbReference type="ChEBI" id="CHEBI:50058"/>
        <dbReference type="EC" id="1.8.4.11"/>
    </reaction>
</comment>
<dbReference type="Proteomes" id="UP000666240">
    <property type="component" value="Unassembled WGS sequence"/>
</dbReference>
<evidence type="ECO:0000313" key="8">
    <source>
        <dbReference type="Proteomes" id="UP000666240"/>
    </source>
</evidence>
<dbReference type="InterPro" id="IPR002569">
    <property type="entry name" value="Met_Sox_Rdtase_MsrA_dom"/>
</dbReference>
<dbReference type="AlphaFoldDB" id="A0A8J7R4V4"/>
<dbReference type="GO" id="GO:0008113">
    <property type="term" value="F:peptide-methionine (S)-S-oxide reductase activity"/>
    <property type="evidence" value="ECO:0007669"/>
    <property type="project" value="UniProtKB-UniRule"/>
</dbReference>
<evidence type="ECO:0000256" key="4">
    <source>
        <dbReference type="HAMAP-Rule" id="MF_01401"/>
    </source>
</evidence>
<accession>A0A8J7R4V4</accession>
<comment type="catalytic activity">
    <reaction evidence="3 4">
        <text>[thioredoxin]-disulfide + L-methionine + H2O = L-methionine (S)-S-oxide + [thioredoxin]-dithiol</text>
        <dbReference type="Rhea" id="RHEA:19993"/>
        <dbReference type="Rhea" id="RHEA-COMP:10698"/>
        <dbReference type="Rhea" id="RHEA-COMP:10700"/>
        <dbReference type="ChEBI" id="CHEBI:15377"/>
        <dbReference type="ChEBI" id="CHEBI:29950"/>
        <dbReference type="ChEBI" id="CHEBI:50058"/>
        <dbReference type="ChEBI" id="CHEBI:57844"/>
        <dbReference type="ChEBI" id="CHEBI:58772"/>
        <dbReference type="EC" id="1.8.4.11"/>
    </reaction>
</comment>
<keyword evidence="8" id="KW-1185">Reference proteome</keyword>
<comment type="function">
    <text evidence="4">Has an important function as a repair enzyme for proteins that have been inactivated by oxidation. Catalyzes the reversible oxidation-reduction of methionine sulfoxide in proteins to methionine.</text>
</comment>
<dbReference type="Gene3D" id="3.30.1060.10">
    <property type="entry name" value="Peptide methionine sulphoxide reductase MsrA"/>
    <property type="match status" value="1"/>
</dbReference>
<comment type="caution">
    <text evidence="7">The sequence shown here is derived from an EMBL/GenBank/DDBJ whole genome shotgun (WGS) entry which is preliminary data.</text>
</comment>
<comment type="similarity">
    <text evidence="4">Belongs to the MsrA Met sulfoxide reductase family.</text>
</comment>
<evidence type="ECO:0000256" key="2">
    <source>
        <dbReference type="ARBA" id="ARBA00047806"/>
    </source>
</evidence>
<organism evidence="7 8">
    <name type="scientific">Tianweitania sediminis</name>
    <dbReference type="NCBI Taxonomy" id="1502156"/>
    <lineage>
        <taxon>Bacteria</taxon>
        <taxon>Pseudomonadati</taxon>
        <taxon>Pseudomonadota</taxon>
        <taxon>Alphaproteobacteria</taxon>
        <taxon>Hyphomicrobiales</taxon>
        <taxon>Phyllobacteriaceae</taxon>
        <taxon>Tianweitania</taxon>
    </lineage>
</organism>
<gene>
    <name evidence="4 7" type="primary">msrA</name>
    <name evidence="7" type="ORF">J5Y06_02625</name>
</gene>
<sequence>MPFSRPLTALFATASLVLATLPAHAETRSAIFAGGCFWCVESDFDKVPGVLSTTSGYTGGDLQNPTYENHHGHKEAVQIEYDDTKVDYATLLDVFWHSVDPTDGGGQFCDRGDAYETAIFTGSPEEKKLAESTKASAAEALKQPIVTPIVAAGTFWPAEDYHQDYYTKNSLRYKYYRYACGRDQRLEELWGADAHKGIPSH</sequence>
<evidence type="ECO:0000256" key="5">
    <source>
        <dbReference type="SAM" id="SignalP"/>
    </source>
</evidence>